<dbReference type="Proteomes" id="UP001139447">
    <property type="component" value="Unassembled WGS sequence"/>
</dbReference>
<feature type="transmembrane region" description="Helical" evidence="1">
    <location>
        <begin position="34"/>
        <end position="56"/>
    </location>
</feature>
<sequence length="116" mass="12953">MFLLIVFWILGAVLTALGIALDMHRMRVNSVGISLVGWLLATACLWPAAAVAYMWLRPAVRRRLINAVWRYVGDATQPMPLRRARLLTLWRSGLIGSSIFSACLKELGEGRTAFQP</sequence>
<gene>
    <name evidence="2" type="ORF">MMF98_19330</name>
</gene>
<keyword evidence="1" id="KW-1133">Transmembrane helix</keyword>
<keyword evidence="1" id="KW-0812">Transmembrane</keyword>
<evidence type="ECO:0000256" key="1">
    <source>
        <dbReference type="SAM" id="Phobius"/>
    </source>
</evidence>
<proteinExistence type="predicted"/>
<organism evidence="2 3">
    <name type="scientific">Variovorax terrae</name>
    <dbReference type="NCBI Taxonomy" id="2923278"/>
    <lineage>
        <taxon>Bacteria</taxon>
        <taxon>Pseudomonadati</taxon>
        <taxon>Pseudomonadota</taxon>
        <taxon>Betaproteobacteria</taxon>
        <taxon>Burkholderiales</taxon>
        <taxon>Comamonadaceae</taxon>
        <taxon>Variovorax</taxon>
    </lineage>
</organism>
<accession>A0A9X1W3Z7</accession>
<reference evidence="2" key="1">
    <citation type="submission" date="2022-03" db="EMBL/GenBank/DDBJ databases">
        <authorList>
            <person name="Woo C.Y."/>
        </authorList>
    </citation>
    <scope>NUCLEOTIDE SEQUENCE</scope>
    <source>
        <strain evidence="2">CYS-02</strain>
    </source>
</reference>
<name>A0A9X1W3Z7_9BURK</name>
<dbReference type="AlphaFoldDB" id="A0A9X1W3Z7"/>
<protein>
    <submittedName>
        <fullName evidence="2">Uncharacterized protein</fullName>
    </submittedName>
</protein>
<dbReference type="RefSeq" id="WP_243308626.1">
    <property type="nucleotide sequence ID" value="NZ_JALGBI010000002.1"/>
</dbReference>
<dbReference type="EMBL" id="JALGBI010000002">
    <property type="protein sequence ID" value="MCJ0765368.1"/>
    <property type="molecule type" value="Genomic_DNA"/>
</dbReference>
<evidence type="ECO:0000313" key="3">
    <source>
        <dbReference type="Proteomes" id="UP001139447"/>
    </source>
</evidence>
<comment type="caution">
    <text evidence="2">The sequence shown here is derived from an EMBL/GenBank/DDBJ whole genome shotgun (WGS) entry which is preliminary data.</text>
</comment>
<keyword evidence="1" id="KW-0472">Membrane</keyword>
<evidence type="ECO:0000313" key="2">
    <source>
        <dbReference type="EMBL" id="MCJ0765368.1"/>
    </source>
</evidence>
<keyword evidence="3" id="KW-1185">Reference proteome</keyword>